<feature type="region of interest" description="Disordered" evidence="1">
    <location>
        <begin position="1"/>
        <end position="98"/>
    </location>
</feature>
<dbReference type="Proteomes" id="UP000053257">
    <property type="component" value="Unassembled WGS sequence"/>
</dbReference>
<gene>
    <name evidence="2" type="ORF">PHLGIDRAFT_130205</name>
</gene>
<reference evidence="2 3" key="1">
    <citation type="journal article" date="2014" name="PLoS Genet.">
        <title>Analysis of the Phlebiopsis gigantea genome, transcriptome and secretome provides insight into its pioneer colonization strategies of wood.</title>
        <authorList>
            <person name="Hori C."/>
            <person name="Ishida T."/>
            <person name="Igarashi K."/>
            <person name="Samejima M."/>
            <person name="Suzuki H."/>
            <person name="Master E."/>
            <person name="Ferreira P."/>
            <person name="Ruiz-Duenas F.J."/>
            <person name="Held B."/>
            <person name="Canessa P."/>
            <person name="Larrondo L.F."/>
            <person name="Schmoll M."/>
            <person name="Druzhinina I.S."/>
            <person name="Kubicek C.P."/>
            <person name="Gaskell J.A."/>
            <person name="Kersten P."/>
            <person name="St John F."/>
            <person name="Glasner J."/>
            <person name="Sabat G."/>
            <person name="Splinter BonDurant S."/>
            <person name="Syed K."/>
            <person name="Yadav J."/>
            <person name="Mgbeahuruike A.C."/>
            <person name="Kovalchuk A."/>
            <person name="Asiegbu F.O."/>
            <person name="Lackner G."/>
            <person name="Hoffmeister D."/>
            <person name="Rencoret J."/>
            <person name="Gutierrez A."/>
            <person name="Sun H."/>
            <person name="Lindquist E."/>
            <person name="Barry K."/>
            <person name="Riley R."/>
            <person name="Grigoriev I.V."/>
            <person name="Henrissat B."/>
            <person name="Kues U."/>
            <person name="Berka R.M."/>
            <person name="Martinez A.T."/>
            <person name="Covert S.F."/>
            <person name="Blanchette R.A."/>
            <person name="Cullen D."/>
        </authorList>
    </citation>
    <scope>NUCLEOTIDE SEQUENCE [LARGE SCALE GENOMIC DNA]</scope>
    <source>
        <strain evidence="2 3">11061_1 CR5-6</strain>
    </source>
</reference>
<feature type="region of interest" description="Disordered" evidence="1">
    <location>
        <begin position="167"/>
        <end position="198"/>
    </location>
</feature>
<feature type="compositionally biased region" description="Polar residues" evidence="1">
    <location>
        <begin position="1"/>
        <end position="19"/>
    </location>
</feature>
<proteinExistence type="predicted"/>
<organism evidence="2 3">
    <name type="scientific">Phlebiopsis gigantea (strain 11061_1 CR5-6)</name>
    <name type="common">White-rot fungus</name>
    <name type="synonym">Peniophora gigantea</name>
    <dbReference type="NCBI Taxonomy" id="745531"/>
    <lineage>
        <taxon>Eukaryota</taxon>
        <taxon>Fungi</taxon>
        <taxon>Dikarya</taxon>
        <taxon>Basidiomycota</taxon>
        <taxon>Agaricomycotina</taxon>
        <taxon>Agaricomycetes</taxon>
        <taxon>Polyporales</taxon>
        <taxon>Phanerochaetaceae</taxon>
        <taxon>Phlebiopsis</taxon>
    </lineage>
</organism>
<name>A0A0C3S1V2_PHLG1</name>
<sequence length="215" mass="24114">MRHSSSLPDISRLSISSAPDQRREMHPINDQSRSGSYSSLLSTLDIPYESNRSPMENFPNTRERREGTMAGQSLVTEDGFGDDEKGPQAERRPCSRGAEVDVGTWVRSLQDVGDNWDAQSSASSTCTDSSYATTVRHFDDVRCGYWVVAPLQDPSYSHVTYQTEEEYAEEERVREGKEVTSGNDSGRHGGKQVKWKKRAMKAVRSCISTRRSPNL</sequence>
<feature type="compositionally biased region" description="Basic residues" evidence="1">
    <location>
        <begin position="188"/>
        <end position="198"/>
    </location>
</feature>
<accession>A0A0C3S1V2</accession>
<keyword evidence="3" id="KW-1185">Reference proteome</keyword>
<dbReference type="EMBL" id="KN840620">
    <property type="protein sequence ID" value="KIP03367.1"/>
    <property type="molecule type" value="Genomic_DNA"/>
</dbReference>
<feature type="compositionally biased region" description="Polar residues" evidence="1">
    <location>
        <begin position="50"/>
        <end position="60"/>
    </location>
</feature>
<evidence type="ECO:0000313" key="2">
    <source>
        <dbReference type="EMBL" id="KIP03367.1"/>
    </source>
</evidence>
<evidence type="ECO:0000256" key="1">
    <source>
        <dbReference type="SAM" id="MobiDB-lite"/>
    </source>
</evidence>
<feature type="compositionally biased region" description="Low complexity" evidence="1">
    <location>
        <begin position="32"/>
        <end position="44"/>
    </location>
</feature>
<dbReference type="AlphaFoldDB" id="A0A0C3S1V2"/>
<protein>
    <submittedName>
        <fullName evidence="2">Uncharacterized protein</fullName>
    </submittedName>
</protein>
<evidence type="ECO:0000313" key="3">
    <source>
        <dbReference type="Proteomes" id="UP000053257"/>
    </source>
</evidence>
<feature type="compositionally biased region" description="Basic and acidic residues" evidence="1">
    <location>
        <begin position="82"/>
        <end position="93"/>
    </location>
</feature>
<dbReference type="HOGENOM" id="CLU_1283673_0_0_1"/>